<dbReference type="Gene3D" id="3.30.70.1290">
    <property type="entry name" value="Transposase IS200-like"/>
    <property type="match status" value="1"/>
</dbReference>
<proteinExistence type="predicted"/>
<dbReference type="InterPro" id="IPR036515">
    <property type="entry name" value="Transposase_17_sf"/>
</dbReference>
<dbReference type="PANTHER" id="PTHR33360">
    <property type="entry name" value="TRANSPOSASE FOR INSERTION SEQUENCE ELEMENT IS200"/>
    <property type="match status" value="1"/>
</dbReference>
<dbReference type="AlphaFoldDB" id="A0A410P422"/>
<feature type="domain" description="Transposase IS200-like" evidence="1">
    <location>
        <begin position="10"/>
        <end position="130"/>
    </location>
</feature>
<gene>
    <name evidence="2" type="ORF">BU251_03430</name>
</gene>
<dbReference type="SMART" id="SM01321">
    <property type="entry name" value="Y1_Tnp"/>
    <property type="match status" value="1"/>
</dbReference>
<evidence type="ECO:0000259" key="1">
    <source>
        <dbReference type="SMART" id="SM01321"/>
    </source>
</evidence>
<name>A0A410P422_VELA1</name>
<dbReference type="InterPro" id="IPR002686">
    <property type="entry name" value="Transposase_17"/>
</dbReference>
<protein>
    <submittedName>
        <fullName evidence="2">Transposase for insertion sequence element IS200</fullName>
    </submittedName>
</protein>
<dbReference type="KEGG" id="vai:BU251_03430"/>
<evidence type="ECO:0000313" key="3">
    <source>
        <dbReference type="Proteomes" id="UP000287243"/>
    </source>
</evidence>
<dbReference type="SUPFAM" id="SSF143422">
    <property type="entry name" value="Transposase IS200-like"/>
    <property type="match status" value="1"/>
</dbReference>
<dbReference type="Proteomes" id="UP000287243">
    <property type="component" value="Chromosome"/>
</dbReference>
<dbReference type="EMBL" id="CP019384">
    <property type="protein sequence ID" value="QAT16852.1"/>
    <property type="molecule type" value="Genomic_DNA"/>
</dbReference>
<sequence>MRLKRSAHAVYQTQYHIVWVTRYRRKILNKGVAKYLRTKLQEACEYYPDWEYMAIGIAEDHLHLHMVIPPKYAVSMVVETLKKNTSRELSLKFRFLKKFYWDNEGMWSTGFFVSTVGVNEGVIKKYVEMQGKEDTGQAELGF</sequence>
<dbReference type="GO" id="GO:0003677">
    <property type="term" value="F:DNA binding"/>
    <property type="evidence" value="ECO:0007669"/>
    <property type="project" value="InterPro"/>
</dbReference>
<dbReference type="OrthoDB" id="9798161at2"/>
<dbReference type="GO" id="GO:0006313">
    <property type="term" value="P:DNA transposition"/>
    <property type="evidence" value="ECO:0007669"/>
    <property type="project" value="InterPro"/>
</dbReference>
<dbReference type="Pfam" id="PF01797">
    <property type="entry name" value="Y1_Tnp"/>
    <property type="match status" value="1"/>
</dbReference>
<evidence type="ECO:0000313" key="2">
    <source>
        <dbReference type="EMBL" id="QAT16852.1"/>
    </source>
</evidence>
<dbReference type="RefSeq" id="WP_128699495.1">
    <property type="nucleotide sequence ID" value="NZ_CP019384.1"/>
</dbReference>
<reference evidence="2 3" key="1">
    <citation type="submission" date="2017-01" db="EMBL/GenBank/DDBJ databases">
        <title>First insights into the biology of 'candidatus Vampirococcus archaeovorus'.</title>
        <authorList>
            <person name="Kizina J."/>
            <person name="Jordan S."/>
            <person name="Stueber K."/>
            <person name="Reinhardt R."/>
            <person name="Harder J."/>
        </authorList>
    </citation>
    <scope>NUCLEOTIDE SEQUENCE [LARGE SCALE GENOMIC DNA]</scope>
    <source>
        <strain evidence="2 3">LiM</strain>
    </source>
</reference>
<dbReference type="PANTHER" id="PTHR33360:SF2">
    <property type="entry name" value="TRANSPOSASE FOR INSERTION SEQUENCE ELEMENT IS200"/>
    <property type="match status" value="1"/>
</dbReference>
<dbReference type="NCBIfam" id="NF033573">
    <property type="entry name" value="transpos_IS200"/>
    <property type="match status" value="1"/>
</dbReference>
<organism evidence="2 3">
    <name type="scientific">Velamenicoccus archaeovorus</name>
    <dbReference type="NCBI Taxonomy" id="1930593"/>
    <lineage>
        <taxon>Bacteria</taxon>
        <taxon>Pseudomonadati</taxon>
        <taxon>Candidatus Omnitrophota</taxon>
        <taxon>Candidatus Velamenicoccus</taxon>
    </lineage>
</organism>
<dbReference type="GO" id="GO:0004803">
    <property type="term" value="F:transposase activity"/>
    <property type="evidence" value="ECO:0007669"/>
    <property type="project" value="InterPro"/>
</dbReference>
<accession>A0A410P422</accession>
<keyword evidence="3" id="KW-1185">Reference proteome</keyword>